<sequence length="936" mass="100507">MLFNLSLLVSCAFLLSLSYHEWPVRRRRAEHVLRVALASGASWLLMMYALRLEGFRLDLRYVPVALVTLRYGPLAGALTLLPALLWRAAEDLHGGLATALSGLSVVALTGALRRRLPVTRPQLRARDLWLAPVPFLGVGLPLLLTPQGRSVAALYYPLGVLLSAAGAVLALGILHSRLRLLSLAHTLRTQARTDDLTGLSNRRQFDEDLAALDPGTQLVLLDLDHFKRINDTHGHAAGDRALEHVAALLRELDPAHLRPYRVGGEEFALLADLGAESRARAQVEALLREVPAAGRGMWAGLTLSAGLATRRPGESAAALFRRADEALYLAKTNGRGRLVVWTPPDGSAARAAELGAGAPGTELAGQGWPGPGLPGSGPIQPRHSVWQALRTTVGLLAERRTLHDEDWTEVLRLAVDAVDGAVGGSLAIREGRGFRICAAEGYGPELMGLTLSEASQQRWYARSPSAWRAGRPRVLRGAELQAASVSSGEVLEDGVVRALEAAGRGGEHEANLCLPVVLGGEVVAHLNLDARGPADAFDDQSTEVAELFARQIAALLDLQERWRELGVLGELHLRVGAGRGGAVSVDEHLSQAAVDLLRARWAVLLRYDPAGDRLLSSGAEIAGGDLGPVELPRGEGLAWAALREGRTLRVDDVQQHPGVYRRAQLGHQAMLVAPLPTHHLEPLGVLVITREAERPFLPADEHLALMLASLAARLLERGAHVQDLRATLEAALNTLGFALEARDFETQGHTERVQAHALAFGQALGLCAERLLGLRQGAALHDIGKLGVPDAVLLKPGRLTPQEREVVEGHVLLGAALTARIPFLHPEAIGVVRSHHERWDGQGYPDGLKGEEIPPLARLFALCDVYDALVSARPYRPALPPAEALALLRAGRGTQFDPHLTDRFVELWQAGAFGSVRHAGTGAPGRRTDEAEAAPR</sequence>
<dbReference type="InterPro" id="IPR029016">
    <property type="entry name" value="GAF-like_dom_sf"/>
</dbReference>
<dbReference type="CDD" id="cd01949">
    <property type="entry name" value="GGDEF"/>
    <property type="match status" value="1"/>
</dbReference>
<dbReference type="GO" id="GO:0071555">
    <property type="term" value="P:cell wall organization"/>
    <property type="evidence" value="ECO:0007669"/>
    <property type="project" value="InterPro"/>
</dbReference>
<proteinExistence type="predicted"/>
<evidence type="ECO:0000313" key="9">
    <source>
        <dbReference type="EMBL" id="MBB5233752.1"/>
    </source>
</evidence>
<evidence type="ECO:0000256" key="2">
    <source>
        <dbReference type="ARBA" id="ARBA00022475"/>
    </source>
</evidence>
<keyword evidence="10" id="KW-1185">Reference proteome</keyword>
<accession>A0A7W8LPL2</accession>
<dbReference type="Gene3D" id="3.30.450.40">
    <property type="match status" value="2"/>
</dbReference>
<dbReference type="Gene3D" id="1.10.3210.10">
    <property type="entry name" value="Hypothetical protein af1432"/>
    <property type="match status" value="1"/>
</dbReference>
<dbReference type="InterPro" id="IPR011620">
    <property type="entry name" value="Sig_transdc_His_kinase_LytS_TM"/>
</dbReference>
<dbReference type="InterPro" id="IPR043128">
    <property type="entry name" value="Rev_trsase/Diguanyl_cyclase"/>
</dbReference>
<dbReference type="Pfam" id="PF13487">
    <property type="entry name" value="HD_5"/>
    <property type="match status" value="1"/>
</dbReference>
<feature type="transmembrane region" description="Helical" evidence="6">
    <location>
        <begin position="154"/>
        <end position="174"/>
    </location>
</feature>
<keyword evidence="3 6" id="KW-0812">Transmembrane</keyword>
<dbReference type="Proteomes" id="UP000525389">
    <property type="component" value="Unassembled WGS sequence"/>
</dbReference>
<keyword evidence="9" id="KW-0548">Nucleotidyltransferase</keyword>
<keyword evidence="2" id="KW-1003">Cell membrane</keyword>
<protein>
    <submittedName>
        <fullName evidence="9">Diguanylate cyclase</fullName>
        <ecNumber evidence="9">2.7.7.65</ecNumber>
    </submittedName>
</protein>
<organism evidence="9 10">
    <name type="scientific">Deinococcus budaensis</name>
    <dbReference type="NCBI Taxonomy" id="1665626"/>
    <lineage>
        <taxon>Bacteria</taxon>
        <taxon>Thermotogati</taxon>
        <taxon>Deinococcota</taxon>
        <taxon>Deinococci</taxon>
        <taxon>Deinococcales</taxon>
        <taxon>Deinococcaceae</taxon>
        <taxon>Deinococcus</taxon>
    </lineage>
</organism>
<dbReference type="InterPro" id="IPR052020">
    <property type="entry name" value="Cyclic_di-GMP/3'3'-cGAMP_PDE"/>
</dbReference>
<dbReference type="InterPro" id="IPR003018">
    <property type="entry name" value="GAF"/>
</dbReference>
<name>A0A7W8LPL2_9DEIO</name>
<dbReference type="EC" id="2.7.7.65" evidence="9"/>
<evidence type="ECO:0000259" key="8">
    <source>
        <dbReference type="PROSITE" id="PS51832"/>
    </source>
</evidence>
<keyword evidence="4 6" id="KW-1133">Transmembrane helix</keyword>
<feature type="transmembrane region" description="Helical" evidence="6">
    <location>
        <begin position="64"/>
        <end position="86"/>
    </location>
</feature>
<feature type="domain" description="GGDEF" evidence="7">
    <location>
        <begin position="214"/>
        <end position="343"/>
    </location>
</feature>
<evidence type="ECO:0000256" key="5">
    <source>
        <dbReference type="ARBA" id="ARBA00023136"/>
    </source>
</evidence>
<dbReference type="InterPro" id="IPR037522">
    <property type="entry name" value="HD_GYP_dom"/>
</dbReference>
<evidence type="ECO:0000256" key="6">
    <source>
        <dbReference type="SAM" id="Phobius"/>
    </source>
</evidence>
<evidence type="ECO:0000256" key="1">
    <source>
        <dbReference type="ARBA" id="ARBA00004651"/>
    </source>
</evidence>
<dbReference type="PROSITE" id="PS50887">
    <property type="entry name" value="GGDEF"/>
    <property type="match status" value="1"/>
</dbReference>
<dbReference type="GO" id="GO:0005886">
    <property type="term" value="C:plasma membrane"/>
    <property type="evidence" value="ECO:0007669"/>
    <property type="project" value="UniProtKB-SubCell"/>
</dbReference>
<dbReference type="AlphaFoldDB" id="A0A7W8LPL2"/>
<comment type="subcellular location">
    <subcellularLocation>
        <location evidence="1">Cell membrane</location>
        <topology evidence="1">Multi-pass membrane protein</topology>
    </subcellularLocation>
</comment>
<dbReference type="Pfam" id="PF00990">
    <property type="entry name" value="GGDEF"/>
    <property type="match status" value="1"/>
</dbReference>
<dbReference type="RefSeq" id="WP_184026701.1">
    <property type="nucleotide sequence ID" value="NZ_JACHFN010000003.1"/>
</dbReference>
<evidence type="ECO:0000313" key="10">
    <source>
        <dbReference type="Proteomes" id="UP000525389"/>
    </source>
</evidence>
<dbReference type="PROSITE" id="PS51832">
    <property type="entry name" value="HD_GYP"/>
    <property type="match status" value="1"/>
</dbReference>
<evidence type="ECO:0000256" key="4">
    <source>
        <dbReference type="ARBA" id="ARBA00022989"/>
    </source>
</evidence>
<dbReference type="CDD" id="cd00077">
    <property type="entry name" value="HDc"/>
    <property type="match status" value="1"/>
</dbReference>
<evidence type="ECO:0000259" key="7">
    <source>
        <dbReference type="PROSITE" id="PS50887"/>
    </source>
</evidence>
<dbReference type="SMART" id="SM00065">
    <property type="entry name" value="GAF"/>
    <property type="match status" value="2"/>
</dbReference>
<dbReference type="Pfam" id="PF07694">
    <property type="entry name" value="5TM-5TMR_LYT"/>
    <property type="match status" value="1"/>
</dbReference>
<dbReference type="SUPFAM" id="SSF55073">
    <property type="entry name" value="Nucleotide cyclase"/>
    <property type="match status" value="1"/>
</dbReference>
<dbReference type="InterPro" id="IPR003607">
    <property type="entry name" value="HD/PDEase_dom"/>
</dbReference>
<comment type="caution">
    <text evidence="9">The sequence shown here is derived from an EMBL/GenBank/DDBJ whole genome shotgun (WGS) entry which is preliminary data.</text>
</comment>
<dbReference type="InterPro" id="IPR000160">
    <property type="entry name" value="GGDEF_dom"/>
</dbReference>
<gene>
    <name evidence="9" type="ORF">HNQ09_001182</name>
</gene>
<feature type="transmembrane region" description="Helical" evidence="6">
    <location>
        <begin position="34"/>
        <end position="52"/>
    </location>
</feature>
<dbReference type="InterPro" id="IPR029787">
    <property type="entry name" value="Nucleotide_cyclase"/>
</dbReference>
<dbReference type="PANTHER" id="PTHR45228">
    <property type="entry name" value="CYCLIC DI-GMP PHOSPHODIESTERASE TM_0186-RELATED"/>
    <property type="match status" value="1"/>
</dbReference>
<dbReference type="GO" id="GO:0000155">
    <property type="term" value="F:phosphorelay sensor kinase activity"/>
    <property type="evidence" value="ECO:0007669"/>
    <property type="project" value="InterPro"/>
</dbReference>
<evidence type="ECO:0000256" key="3">
    <source>
        <dbReference type="ARBA" id="ARBA00022692"/>
    </source>
</evidence>
<dbReference type="SUPFAM" id="SSF109604">
    <property type="entry name" value="HD-domain/PDEase-like"/>
    <property type="match status" value="1"/>
</dbReference>
<reference evidence="9 10" key="1">
    <citation type="submission" date="2020-08" db="EMBL/GenBank/DDBJ databases">
        <title>Genomic Encyclopedia of Type Strains, Phase IV (KMG-IV): sequencing the most valuable type-strain genomes for metagenomic binning, comparative biology and taxonomic classification.</title>
        <authorList>
            <person name="Goeker M."/>
        </authorList>
    </citation>
    <scope>NUCLEOTIDE SEQUENCE [LARGE SCALE GENOMIC DNA]</scope>
    <source>
        <strain evidence="9 10">DSM 101791</strain>
    </source>
</reference>
<dbReference type="NCBIfam" id="TIGR00254">
    <property type="entry name" value="GGDEF"/>
    <property type="match status" value="1"/>
</dbReference>
<dbReference type="SUPFAM" id="SSF55781">
    <property type="entry name" value="GAF domain-like"/>
    <property type="match status" value="2"/>
</dbReference>
<dbReference type="GO" id="GO:0052621">
    <property type="term" value="F:diguanylate cyclase activity"/>
    <property type="evidence" value="ECO:0007669"/>
    <property type="project" value="UniProtKB-EC"/>
</dbReference>
<feature type="transmembrane region" description="Helical" evidence="6">
    <location>
        <begin position="92"/>
        <end position="112"/>
    </location>
</feature>
<dbReference type="EMBL" id="JACHFN010000003">
    <property type="protein sequence ID" value="MBB5233752.1"/>
    <property type="molecule type" value="Genomic_DNA"/>
</dbReference>
<feature type="domain" description="HD-GYP" evidence="8">
    <location>
        <begin position="724"/>
        <end position="920"/>
    </location>
</feature>
<keyword evidence="9" id="KW-0808">Transferase</keyword>
<dbReference type="SMART" id="SM00267">
    <property type="entry name" value="GGDEF"/>
    <property type="match status" value="1"/>
</dbReference>
<dbReference type="PANTHER" id="PTHR45228:SF8">
    <property type="entry name" value="TWO-COMPONENT RESPONSE REGULATOR-RELATED"/>
    <property type="match status" value="1"/>
</dbReference>
<dbReference type="Gene3D" id="3.30.70.270">
    <property type="match status" value="1"/>
</dbReference>
<dbReference type="Pfam" id="PF13185">
    <property type="entry name" value="GAF_2"/>
    <property type="match status" value="2"/>
</dbReference>
<keyword evidence="5 6" id="KW-0472">Membrane</keyword>
<feature type="transmembrane region" description="Helical" evidence="6">
    <location>
        <begin position="128"/>
        <end position="148"/>
    </location>
</feature>
<dbReference type="SMART" id="SM00471">
    <property type="entry name" value="HDc"/>
    <property type="match status" value="1"/>
</dbReference>